<dbReference type="STRING" id="680026.AB733_19325"/>
<dbReference type="InterPro" id="IPR001173">
    <property type="entry name" value="Glyco_trans_2-like"/>
</dbReference>
<dbReference type="OrthoDB" id="7248516at2"/>
<evidence type="ECO:0000259" key="1">
    <source>
        <dbReference type="Pfam" id="PF00535"/>
    </source>
</evidence>
<dbReference type="SUPFAM" id="SSF53448">
    <property type="entry name" value="Nucleotide-diphospho-sugar transferases"/>
    <property type="match status" value="1"/>
</dbReference>
<dbReference type="Gene3D" id="3.90.550.10">
    <property type="entry name" value="Spore Coat Polysaccharide Biosynthesis Protein SpsA, Chain A"/>
    <property type="match status" value="1"/>
</dbReference>
<dbReference type="RefSeq" id="WP_048900262.1">
    <property type="nucleotide sequence ID" value="NZ_AP024853.1"/>
</dbReference>
<accession>A0A0J8V7I7</accession>
<comment type="caution">
    <text evidence="2">The sequence shown here is derived from an EMBL/GenBank/DDBJ whole genome shotgun (WGS) entry which is preliminary data.</text>
</comment>
<dbReference type="Proteomes" id="UP000240481">
    <property type="component" value="Unassembled WGS sequence"/>
</dbReference>
<organism evidence="2 3">
    <name type="scientific">Photobacterium swingsii</name>
    <dbReference type="NCBI Taxonomy" id="680026"/>
    <lineage>
        <taxon>Bacteria</taxon>
        <taxon>Pseudomonadati</taxon>
        <taxon>Pseudomonadota</taxon>
        <taxon>Gammaproteobacteria</taxon>
        <taxon>Vibrionales</taxon>
        <taxon>Vibrionaceae</taxon>
        <taxon>Photobacterium</taxon>
    </lineage>
</organism>
<feature type="domain" description="Glycosyltransferase 2-like" evidence="1">
    <location>
        <begin position="6"/>
        <end position="132"/>
    </location>
</feature>
<dbReference type="EMBL" id="PYLZ01000019">
    <property type="protein sequence ID" value="PSW19751.1"/>
    <property type="molecule type" value="Genomic_DNA"/>
</dbReference>
<protein>
    <recommendedName>
        <fullName evidence="1">Glycosyltransferase 2-like domain-containing protein</fullName>
    </recommendedName>
</protein>
<dbReference type="InterPro" id="IPR029044">
    <property type="entry name" value="Nucleotide-diphossugar_trans"/>
</dbReference>
<dbReference type="Pfam" id="PF00535">
    <property type="entry name" value="Glycos_transf_2"/>
    <property type="match status" value="1"/>
</dbReference>
<evidence type="ECO:0000313" key="3">
    <source>
        <dbReference type="Proteomes" id="UP000240481"/>
    </source>
</evidence>
<keyword evidence="3" id="KW-1185">Reference proteome</keyword>
<sequence length="281" mass="31913">MPKIQICVFAYNLEHEIEDSIRSIIRSLGNYQADIYIMVNGCKDNTENKVKSLAKEIPPVHMVKITLGDKSNAWNTFTHNYCHNDAIAIFVDGDVTLEGNAINNLINYHLSNVKYNAITGVPWSQSRSSKSNLEKIKKNADLAGNLYLLSPFFINKLKSSKIYLPIGLIGDDSMIAYLSATNLEQNDDKPKERTGYCIDAVFQYTPLSPLSIKDIKLYLRRRVRYSIRYMQQSSIVPILKAHGLSKMPTNANKVDKSTLPPIRWRTSNIIFDIIALRVLKQ</sequence>
<gene>
    <name evidence="2" type="ORF">C9I94_23375</name>
</gene>
<evidence type="ECO:0000313" key="2">
    <source>
        <dbReference type="EMBL" id="PSW19751.1"/>
    </source>
</evidence>
<reference evidence="2 3" key="1">
    <citation type="submission" date="2018-01" db="EMBL/GenBank/DDBJ databases">
        <title>Whole genome sequencing of Histamine producing bacteria.</title>
        <authorList>
            <person name="Butler K."/>
        </authorList>
    </citation>
    <scope>NUCLEOTIDE SEQUENCE [LARGE SCALE GENOMIC DNA]</scope>
    <source>
        <strain evidence="2 3">DSM 24669</strain>
    </source>
</reference>
<dbReference type="AlphaFoldDB" id="A0A0J8V7I7"/>
<name>A0A0J8V7I7_9GAMM</name>
<proteinExistence type="predicted"/>